<reference evidence="9 10" key="1">
    <citation type="submission" date="2017-01" db="EMBL/GenBank/DDBJ databases">
        <authorList>
            <person name="Mah S.A."/>
            <person name="Swanson W.J."/>
            <person name="Moy G.W."/>
            <person name="Vacquier V.D."/>
        </authorList>
    </citation>
    <scope>NUCLEOTIDE SEQUENCE [LARGE SCALE GENOMIC DNA]</scope>
    <source>
        <strain evidence="9 10">DSM 29590</strain>
    </source>
</reference>
<feature type="transmembrane region" description="Helical" evidence="6">
    <location>
        <begin position="281"/>
        <end position="302"/>
    </location>
</feature>
<dbReference type="GO" id="GO:0008381">
    <property type="term" value="F:mechanosensitive monoatomic ion channel activity"/>
    <property type="evidence" value="ECO:0007669"/>
    <property type="project" value="UniProtKB-ARBA"/>
</dbReference>
<evidence type="ECO:0000313" key="9">
    <source>
        <dbReference type="EMBL" id="SIS07071.1"/>
    </source>
</evidence>
<dbReference type="PANTHER" id="PTHR30566">
    <property type="entry name" value="YNAI-RELATED MECHANOSENSITIVE ION CHANNEL"/>
    <property type="match status" value="1"/>
</dbReference>
<feature type="signal peptide" evidence="7">
    <location>
        <begin position="1"/>
        <end position="23"/>
    </location>
</feature>
<dbReference type="EMBL" id="FTNV01000001">
    <property type="protein sequence ID" value="SIS07071.1"/>
    <property type="molecule type" value="Genomic_DNA"/>
</dbReference>
<feature type="transmembrane region" description="Helical" evidence="6">
    <location>
        <begin position="211"/>
        <end position="232"/>
    </location>
</feature>
<dbReference type="GO" id="GO:0016020">
    <property type="term" value="C:membrane"/>
    <property type="evidence" value="ECO:0007669"/>
    <property type="project" value="UniProtKB-SubCell"/>
</dbReference>
<evidence type="ECO:0000256" key="1">
    <source>
        <dbReference type="ARBA" id="ARBA00004370"/>
    </source>
</evidence>
<dbReference type="OrthoDB" id="9792218at2"/>
<feature type="region of interest" description="Disordered" evidence="5">
    <location>
        <begin position="541"/>
        <end position="572"/>
    </location>
</feature>
<keyword evidence="2 6" id="KW-0812">Transmembrane</keyword>
<feature type="transmembrane region" description="Helical" evidence="6">
    <location>
        <begin position="253"/>
        <end position="275"/>
    </location>
</feature>
<comment type="subcellular location">
    <subcellularLocation>
        <location evidence="1">Membrane</location>
    </subcellularLocation>
</comment>
<evidence type="ECO:0000256" key="7">
    <source>
        <dbReference type="SAM" id="SignalP"/>
    </source>
</evidence>
<dbReference type="Gene3D" id="2.30.30.60">
    <property type="match status" value="1"/>
</dbReference>
<evidence type="ECO:0000256" key="3">
    <source>
        <dbReference type="ARBA" id="ARBA00022989"/>
    </source>
</evidence>
<dbReference type="Gene3D" id="1.10.287.1260">
    <property type="match status" value="1"/>
</dbReference>
<gene>
    <name evidence="9" type="ORF">SAMN05421666_1628</name>
</gene>
<evidence type="ECO:0000256" key="5">
    <source>
        <dbReference type="SAM" id="MobiDB-lite"/>
    </source>
</evidence>
<dbReference type="InterPro" id="IPR023408">
    <property type="entry name" value="MscS_beta-dom_sf"/>
</dbReference>
<evidence type="ECO:0000256" key="2">
    <source>
        <dbReference type="ARBA" id="ARBA00022692"/>
    </source>
</evidence>
<organism evidence="9 10">
    <name type="scientific">Roseovarius nanhaiticus</name>
    <dbReference type="NCBI Taxonomy" id="573024"/>
    <lineage>
        <taxon>Bacteria</taxon>
        <taxon>Pseudomonadati</taxon>
        <taxon>Pseudomonadota</taxon>
        <taxon>Alphaproteobacteria</taxon>
        <taxon>Rhodobacterales</taxon>
        <taxon>Roseobacteraceae</taxon>
        <taxon>Roseovarius</taxon>
    </lineage>
</organism>
<dbReference type="RefSeq" id="WP_076532526.1">
    <property type="nucleotide sequence ID" value="NZ_FOAC01000001.1"/>
</dbReference>
<proteinExistence type="predicted"/>
<dbReference type="SUPFAM" id="SSF50182">
    <property type="entry name" value="Sm-like ribonucleoproteins"/>
    <property type="match status" value="1"/>
</dbReference>
<feature type="chain" id="PRO_5009941909" evidence="7">
    <location>
        <begin position="24"/>
        <end position="572"/>
    </location>
</feature>
<feature type="transmembrane region" description="Helical" evidence="6">
    <location>
        <begin position="363"/>
        <end position="384"/>
    </location>
</feature>
<dbReference type="InterPro" id="IPR010920">
    <property type="entry name" value="LSM_dom_sf"/>
</dbReference>
<dbReference type="PANTHER" id="PTHR30566:SF25">
    <property type="entry name" value="INNER MEMBRANE PROTEIN"/>
    <property type="match status" value="1"/>
</dbReference>
<dbReference type="InterPro" id="IPR006685">
    <property type="entry name" value="MscS_channel_2nd"/>
</dbReference>
<feature type="transmembrane region" description="Helical" evidence="6">
    <location>
        <begin position="338"/>
        <end position="357"/>
    </location>
</feature>
<accession>A0A1N7G3D5</accession>
<keyword evidence="7" id="KW-0732">Signal</keyword>
<sequence length="572" mass="64503">MRRIFFRLGLYLAVMTITFLAAAQMGQAQDSGGAWYEVESGALREPENTQDIQRRTPRETVRKFIALTKDGQFEDAAHYLNLSDLPPERQAEDGPRLARQLALVIERQLWIDWAGLSARPDAMLETGTSNNALAGKPRRDIGLKMVELDGQAYEIRLGRYKAPDRDAVWLFTPQTVQNIPALFDAFGPRHFERYIPDKLTVQLGGLRAWEWLLIPVMLAALFGLGWLVWRLVGFFAARVSRQLIRQAIERSRFPLAMVAVAAAAQIMLEIGVSFSGPATTLLRPVLLIVMVAGIGITALKIVDAILDRITLGVVGDIDDTRSLDERELYTSIYAIRRVIVLLMVSIAVIVVLARLNLFGSLGMSLLASAGVLTVLLGIAGQAVLGNIMASLQIALAKPIRIGDSILFEGNWAYVESIFYTFLRLRTWDERRIIVPVKYFVSQPFENWSVKDARILKTITIFLDHRADMEILREVFFDIAKADDDVIEHDKLFTAITGHFEAGQEMSFYAMCPDPSTGWSTSMRLREKLLKHIREEHPEWWPQDRVELDRPPRKRGDGRDAALEDKNASKDNE</sequence>
<keyword evidence="3 6" id="KW-1133">Transmembrane helix</keyword>
<protein>
    <submittedName>
        <fullName evidence="9">Small-conductance mechanosensitive channel</fullName>
    </submittedName>
</protein>
<keyword evidence="10" id="KW-1185">Reference proteome</keyword>
<evidence type="ECO:0000256" key="6">
    <source>
        <dbReference type="SAM" id="Phobius"/>
    </source>
</evidence>
<dbReference type="Pfam" id="PF00924">
    <property type="entry name" value="MS_channel_2nd"/>
    <property type="match status" value="1"/>
</dbReference>
<feature type="domain" description="Mechanosensitive ion channel MscS" evidence="8">
    <location>
        <begin position="383"/>
        <end position="448"/>
    </location>
</feature>
<name>A0A1N7G3D5_9RHOB</name>
<dbReference type="AlphaFoldDB" id="A0A1N7G3D5"/>
<evidence type="ECO:0000259" key="8">
    <source>
        <dbReference type="Pfam" id="PF00924"/>
    </source>
</evidence>
<evidence type="ECO:0000313" key="10">
    <source>
        <dbReference type="Proteomes" id="UP000186019"/>
    </source>
</evidence>
<keyword evidence="4 6" id="KW-0472">Membrane</keyword>
<evidence type="ECO:0000256" key="4">
    <source>
        <dbReference type="ARBA" id="ARBA00023136"/>
    </source>
</evidence>
<dbReference type="Proteomes" id="UP000186019">
    <property type="component" value="Unassembled WGS sequence"/>
</dbReference>